<reference evidence="2" key="1">
    <citation type="submission" date="2022-11" db="EMBL/GenBank/DDBJ databases">
        <authorList>
            <person name="Morgan W.R."/>
            <person name="Tartar A."/>
        </authorList>
    </citation>
    <scope>NUCLEOTIDE SEQUENCE</scope>
    <source>
        <strain evidence="2">ARSEF 373</strain>
    </source>
</reference>
<comment type="caution">
    <text evidence="2">The sequence shown here is derived from an EMBL/GenBank/DDBJ whole genome shotgun (WGS) entry which is preliminary data.</text>
</comment>
<keyword evidence="1" id="KW-0472">Membrane</keyword>
<organism evidence="2 3">
    <name type="scientific">Lagenidium giganteum</name>
    <dbReference type="NCBI Taxonomy" id="4803"/>
    <lineage>
        <taxon>Eukaryota</taxon>
        <taxon>Sar</taxon>
        <taxon>Stramenopiles</taxon>
        <taxon>Oomycota</taxon>
        <taxon>Peronosporomycetes</taxon>
        <taxon>Pythiales</taxon>
        <taxon>Pythiaceae</taxon>
    </lineage>
</organism>
<dbReference type="Proteomes" id="UP001146120">
    <property type="component" value="Unassembled WGS sequence"/>
</dbReference>
<evidence type="ECO:0000313" key="2">
    <source>
        <dbReference type="EMBL" id="DBA05370.1"/>
    </source>
</evidence>
<dbReference type="EMBL" id="DAKRPA010000001">
    <property type="protein sequence ID" value="DBA05370.1"/>
    <property type="molecule type" value="Genomic_DNA"/>
</dbReference>
<feature type="transmembrane region" description="Helical" evidence="1">
    <location>
        <begin position="80"/>
        <end position="98"/>
    </location>
</feature>
<reference evidence="2" key="2">
    <citation type="journal article" date="2023" name="Microbiol Resour">
        <title>Decontamination and Annotation of the Draft Genome Sequence of the Oomycete Lagenidium giganteum ARSEF 373.</title>
        <authorList>
            <person name="Morgan W.R."/>
            <person name="Tartar A."/>
        </authorList>
    </citation>
    <scope>NUCLEOTIDE SEQUENCE</scope>
    <source>
        <strain evidence="2">ARSEF 373</strain>
    </source>
</reference>
<evidence type="ECO:0000256" key="1">
    <source>
        <dbReference type="SAM" id="Phobius"/>
    </source>
</evidence>
<sequence>MKCAHHIVRHSTTIMSTADDTTTATAPKKPLPTRLTLEEKLWFDRRREEIERYAGFGAGVGGVVTAGITSFGPFNRRMQLATIVGGIVLGGGVGYLWADSKALERIEDLSAQSRLRKEYQQLQLEKKASKAK</sequence>
<keyword evidence="3" id="KW-1185">Reference proteome</keyword>
<accession>A0AAV2ZIQ7</accession>
<proteinExistence type="predicted"/>
<evidence type="ECO:0000313" key="3">
    <source>
        <dbReference type="Proteomes" id="UP001146120"/>
    </source>
</evidence>
<name>A0AAV2ZIQ7_9STRA</name>
<dbReference type="AlphaFoldDB" id="A0AAV2ZIQ7"/>
<keyword evidence="1" id="KW-1133">Transmembrane helix</keyword>
<protein>
    <submittedName>
        <fullName evidence="2">Uncharacterized protein</fullName>
    </submittedName>
</protein>
<keyword evidence="1" id="KW-0812">Transmembrane</keyword>
<gene>
    <name evidence="2" type="ORF">N0F65_007532</name>
</gene>
<feature type="transmembrane region" description="Helical" evidence="1">
    <location>
        <begin position="53"/>
        <end position="74"/>
    </location>
</feature>